<evidence type="ECO:0000313" key="1">
    <source>
        <dbReference type="EMBL" id="AWQ61911.1"/>
    </source>
</evidence>
<reference evidence="1" key="1">
    <citation type="submission" date="2017-11" db="EMBL/GenBank/DDBJ databases">
        <authorList>
            <person name="Parrilla Taylor D.P."/>
            <person name="Vibanco-Perez N."/>
            <person name="Duran-Avelar Md.J."/>
            <person name="Gomez-Gil B."/>
            <person name="Llera-Herrera R."/>
            <person name="Vazquez-Juarez R."/>
        </authorList>
    </citation>
    <scope>NUCLEOTIDE SEQUENCE</scope>
    <source>
        <strain evidence="1">DVI</strain>
    </source>
</reference>
<name>A0A2U9GDJ9_WSSV</name>
<reference evidence="1" key="2">
    <citation type="journal article" name="FEMS Microbiol. Lett.">
        <title>Molecular variability and genetic structure of white spot syndrome virus strains from northwest Mexico based on the analysis of genomes.</title>
        <authorList>
            <person name="Parrilla-Taylor D.P."/>
            <person name="Vibanco-Perez N."/>
            <person name="Duran-Avelar M.J."/>
            <person name="Gomez-Gil B."/>
            <person name="Llera-Herrera R."/>
            <person name="Vazquez-Juarez R."/>
        </authorList>
    </citation>
    <scope>NUCLEOTIDE SEQUENCE</scope>
    <source>
        <strain evidence="1">DVI</strain>
    </source>
</reference>
<organismHost>
    <name type="scientific">Crustacea</name>
    <name type="common">crustaceans</name>
    <dbReference type="NCBI Taxonomy" id="6657"/>
</organismHost>
<sequence>MTTSLLLSRRKPHRFTIVVQLDLGVEEGDGAGDVISTEGTSRLWVPRGCRLVLYRGEERVDETMLGGGEQTNLMSAHVFYVVHEI</sequence>
<dbReference type="EMBL" id="MG432477">
    <property type="protein sequence ID" value="AWQ61911.1"/>
    <property type="molecule type" value="Genomic_DNA"/>
</dbReference>
<accession>A0A2U9GDJ9</accession>
<gene>
    <name evidence="1" type="primary">513</name>
</gene>
<proteinExistence type="predicted"/>
<protein>
    <submittedName>
        <fullName evidence="1">Wsv512</fullName>
    </submittedName>
</protein>
<organism evidence="1">
    <name type="scientific">White spot syndrome virus</name>
    <name type="common">WSSV</name>
    <name type="synonym">White spot bacilliform virus</name>
    <dbReference type="NCBI Taxonomy" id="92652"/>
    <lineage>
        <taxon>Viruses</taxon>
        <taxon>Viruses incertae sedis</taxon>
        <taxon>Naldaviricetes</taxon>
        <taxon>Nimaviridae</taxon>
        <taxon>Whispovirus</taxon>
        <taxon>White spot syndrome virus</taxon>
    </lineage>
</organism>